<keyword evidence="8" id="KW-1185">Reference proteome</keyword>
<sequence length="157" mass="18507">MPLLKYYCKRFGVNLEIEETIIEEMILESRRHYPKEFGGILLGRYSDNLNTAIITDIMMPIEYDNSRNHFRRGNAGVKERLRLEFNKKPSIIYLGEWHTHPDSTPDPSQIDINTLRTLSQANTVMIENPIMLIIGLKMKQYNHIFYTIKNKNILSYE</sequence>
<dbReference type="Pfam" id="PF14464">
    <property type="entry name" value="Prok-JAB"/>
    <property type="match status" value="1"/>
</dbReference>
<keyword evidence="5" id="KW-0482">Metalloprotease</keyword>
<dbReference type="Proteomes" id="UP001302349">
    <property type="component" value="Chromosome"/>
</dbReference>
<evidence type="ECO:0000256" key="4">
    <source>
        <dbReference type="ARBA" id="ARBA00022833"/>
    </source>
</evidence>
<dbReference type="PROSITE" id="PS50249">
    <property type="entry name" value="MPN"/>
    <property type="match status" value="1"/>
</dbReference>
<protein>
    <submittedName>
        <fullName evidence="7">Mov34/MPN/PAD-1 family protein</fullName>
    </submittedName>
</protein>
<evidence type="ECO:0000256" key="2">
    <source>
        <dbReference type="ARBA" id="ARBA00022723"/>
    </source>
</evidence>
<gene>
    <name evidence="7" type="ORF">RT717_10885</name>
</gene>
<evidence type="ECO:0000256" key="3">
    <source>
        <dbReference type="ARBA" id="ARBA00022801"/>
    </source>
</evidence>
<dbReference type="InterPro" id="IPR028090">
    <property type="entry name" value="JAB_dom_prok"/>
</dbReference>
<keyword evidence="3" id="KW-0378">Hydrolase</keyword>
<accession>A0ABZ0IXP8</accession>
<dbReference type="EMBL" id="CP136051">
    <property type="protein sequence ID" value="WOK09140.1"/>
    <property type="molecule type" value="Genomic_DNA"/>
</dbReference>
<evidence type="ECO:0000256" key="1">
    <source>
        <dbReference type="ARBA" id="ARBA00022670"/>
    </source>
</evidence>
<proteinExistence type="predicted"/>
<dbReference type="RefSeq" id="WP_317491761.1">
    <property type="nucleotide sequence ID" value="NZ_CP136051.1"/>
</dbReference>
<dbReference type="Gene3D" id="3.40.140.10">
    <property type="entry name" value="Cytidine Deaminase, domain 2"/>
    <property type="match status" value="1"/>
</dbReference>
<evidence type="ECO:0000313" key="8">
    <source>
        <dbReference type="Proteomes" id="UP001302349"/>
    </source>
</evidence>
<evidence type="ECO:0000259" key="6">
    <source>
        <dbReference type="PROSITE" id="PS50249"/>
    </source>
</evidence>
<evidence type="ECO:0000256" key="5">
    <source>
        <dbReference type="ARBA" id="ARBA00023049"/>
    </source>
</evidence>
<keyword evidence="4" id="KW-0862">Zinc</keyword>
<dbReference type="InterPro" id="IPR037518">
    <property type="entry name" value="MPN"/>
</dbReference>
<feature type="domain" description="MPN" evidence="6">
    <location>
        <begin position="15"/>
        <end position="157"/>
    </location>
</feature>
<dbReference type="SUPFAM" id="SSF102712">
    <property type="entry name" value="JAB1/MPN domain"/>
    <property type="match status" value="1"/>
</dbReference>
<evidence type="ECO:0000313" key="7">
    <source>
        <dbReference type="EMBL" id="WOK09140.1"/>
    </source>
</evidence>
<reference evidence="7 8" key="1">
    <citation type="journal article" date="2023" name="Microbiol. Resour. Announc.">
        <title>Complete Genome Sequence of Imperialibacter roseus strain P4T.</title>
        <authorList>
            <person name="Tizabi D.R."/>
            <person name="Bachvaroff T."/>
            <person name="Hill R.T."/>
        </authorList>
    </citation>
    <scope>NUCLEOTIDE SEQUENCE [LARGE SCALE GENOMIC DNA]</scope>
    <source>
        <strain evidence="7 8">P4T</strain>
    </source>
</reference>
<name>A0ABZ0IXP8_9BACT</name>
<keyword evidence="2" id="KW-0479">Metal-binding</keyword>
<keyword evidence="1" id="KW-0645">Protease</keyword>
<organism evidence="7 8">
    <name type="scientific">Imperialibacter roseus</name>
    <dbReference type="NCBI Taxonomy" id="1324217"/>
    <lineage>
        <taxon>Bacteria</taxon>
        <taxon>Pseudomonadati</taxon>
        <taxon>Bacteroidota</taxon>
        <taxon>Cytophagia</taxon>
        <taxon>Cytophagales</taxon>
        <taxon>Flammeovirgaceae</taxon>
        <taxon>Imperialibacter</taxon>
    </lineage>
</organism>